<dbReference type="Proteomes" id="UP000739411">
    <property type="component" value="Unassembled WGS sequence"/>
</dbReference>
<gene>
    <name evidence="1" type="ORF">IPJ38_13480</name>
</gene>
<dbReference type="EMBL" id="JADJMS010000028">
    <property type="protein sequence ID" value="MBK7415971.1"/>
    <property type="molecule type" value="Genomic_DNA"/>
</dbReference>
<name>A0A935MZ62_9RHOO</name>
<evidence type="ECO:0000313" key="1">
    <source>
        <dbReference type="EMBL" id="MBK7415971.1"/>
    </source>
</evidence>
<protein>
    <submittedName>
        <fullName evidence="1">Uncharacterized protein</fullName>
    </submittedName>
</protein>
<sequence length="100" mass="11489">MRFKGDGPNPEKRRIEEDPAIFGYENETRRIALERHQGDRVQWPKFRQGALFRFGMPKINIRRSSAAAMPLKAWATTPISSSVDSFSALGGRQQDHCWLD</sequence>
<reference evidence="1 2" key="1">
    <citation type="submission" date="2020-10" db="EMBL/GenBank/DDBJ databases">
        <title>Connecting structure to function with the recovery of over 1000 high-quality activated sludge metagenome-assembled genomes encoding full-length rRNA genes using long-read sequencing.</title>
        <authorList>
            <person name="Singleton C.M."/>
            <person name="Petriglieri F."/>
            <person name="Kristensen J.M."/>
            <person name="Kirkegaard R.H."/>
            <person name="Michaelsen T.Y."/>
            <person name="Andersen M.H."/>
            <person name="Karst S.M."/>
            <person name="Dueholm M.S."/>
            <person name="Nielsen P.H."/>
            <person name="Albertsen M."/>
        </authorList>
    </citation>
    <scope>NUCLEOTIDE SEQUENCE [LARGE SCALE GENOMIC DNA]</scope>
    <source>
        <strain evidence="1">EsbW_18-Q3-R4-48_BATAC.463</strain>
    </source>
</reference>
<dbReference type="AlphaFoldDB" id="A0A935MZ62"/>
<proteinExistence type="predicted"/>
<organism evidence="1 2">
    <name type="scientific">Candidatus Dechloromonas phosphorivorans</name>
    <dbReference type="NCBI Taxonomy" id="2899244"/>
    <lineage>
        <taxon>Bacteria</taxon>
        <taxon>Pseudomonadati</taxon>
        <taxon>Pseudomonadota</taxon>
        <taxon>Betaproteobacteria</taxon>
        <taxon>Rhodocyclales</taxon>
        <taxon>Azonexaceae</taxon>
        <taxon>Dechloromonas</taxon>
    </lineage>
</organism>
<evidence type="ECO:0000313" key="2">
    <source>
        <dbReference type="Proteomes" id="UP000739411"/>
    </source>
</evidence>
<comment type="caution">
    <text evidence="1">The sequence shown here is derived from an EMBL/GenBank/DDBJ whole genome shotgun (WGS) entry which is preliminary data.</text>
</comment>
<accession>A0A935MZ62</accession>